<dbReference type="AlphaFoldDB" id="W4JXD8"/>
<reference evidence="6 7" key="1">
    <citation type="journal article" date="2012" name="New Phytol.">
        <title>Insight into trade-off between wood decay and parasitism from the genome of a fungal forest pathogen.</title>
        <authorList>
            <person name="Olson A."/>
            <person name="Aerts A."/>
            <person name="Asiegbu F."/>
            <person name="Belbahri L."/>
            <person name="Bouzid O."/>
            <person name="Broberg A."/>
            <person name="Canback B."/>
            <person name="Coutinho P.M."/>
            <person name="Cullen D."/>
            <person name="Dalman K."/>
            <person name="Deflorio G."/>
            <person name="van Diepen L.T."/>
            <person name="Dunand C."/>
            <person name="Duplessis S."/>
            <person name="Durling M."/>
            <person name="Gonthier P."/>
            <person name="Grimwood J."/>
            <person name="Fossdal C.G."/>
            <person name="Hansson D."/>
            <person name="Henrissat B."/>
            <person name="Hietala A."/>
            <person name="Himmelstrand K."/>
            <person name="Hoffmeister D."/>
            <person name="Hogberg N."/>
            <person name="James T.Y."/>
            <person name="Karlsson M."/>
            <person name="Kohler A."/>
            <person name="Kues U."/>
            <person name="Lee Y.H."/>
            <person name="Lin Y.C."/>
            <person name="Lind M."/>
            <person name="Lindquist E."/>
            <person name="Lombard V."/>
            <person name="Lucas S."/>
            <person name="Lunden K."/>
            <person name="Morin E."/>
            <person name="Murat C."/>
            <person name="Park J."/>
            <person name="Raffaello T."/>
            <person name="Rouze P."/>
            <person name="Salamov A."/>
            <person name="Schmutz J."/>
            <person name="Solheim H."/>
            <person name="Stahlberg J."/>
            <person name="Velez H."/>
            <person name="de Vries R.P."/>
            <person name="Wiebenga A."/>
            <person name="Woodward S."/>
            <person name="Yakovlev I."/>
            <person name="Garbelotto M."/>
            <person name="Martin F."/>
            <person name="Grigoriev I.V."/>
            <person name="Stenlid J."/>
        </authorList>
    </citation>
    <scope>NUCLEOTIDE SEQUENCE [LARGE SCALE GENOMIC DNA]</scope>
    <source>
        <strain evidence="6 7">TC 32-1</strain>
    </source>
</reference>
<evidence type="ECO:0000313" key="6">
    <source>
        <dbReference type="EMBL" id="ETW78124.1"/>
    </source>
</evidence>
<evidence type="ECO:0000313" key="7">
    <source>
        <dbReference type="Proteomes" id="UP000030671"/>
    </source>
</evidence>
<evidence type="ECO:0000259" key="5">
    <source>
        <dbReference type="PROSITE" id="PS50865"/>
    </source>
</evidence>
<evidence type="ECO:0000256" key="4">
    <source>
        <dbReference type="PROSITE-ProRule" id="PRU00134"/>
    </source>
</evidence>
<evidence type="ECO:0000256" key="3">
    <source>
        <dbReference type="ARBA" id="ARBA00022833"/>
    </source>
</evidence>
<dbReference type="Proteomes" id="UP000030671">
    <property type="component" value="Unassembled WGS sequence"/>
</dbReference>
<dbReference type="Pfam" id="PF01753">
    <property type="entry name" value="zf-MYND"/>
    <property type="match status" value="1"/>
</dbReference>
<keyword evidence="3" id="KW-0862">Zinc</keyword>
<keyword evidence="7" id="KW-1185">Reference proteome</keyword>
<dbReference type="GO" id="GO:0008270">
    <property type="term" value="F:zinc ion binding"/>
    <property type="evidence" value="ECO:0007669"/>
    <property type="project" value="UniProtKB-KW"/>
</dbReference>
<dbReference type="eggNOG" id="ENOG502S6XP">
    <property type="taxonomic scope" value="Eukaryota"/>
</dbReference>
<dbReference type="SUPFAM" id="SSF144232">
    <property type="entry name" value="HIT/MYND zinc finger-like"/>
    <property type="match status" value="1"/>
</dbReference>
<dbReference type="PROSITE" id="PS01360">
    <property type="entry name" value="ZF_MYND_1"/>
    <property type="match status" value="1"/>
</dbReference>
<dbReference type="KEGG" id="hir:HETIRDRAFT_446105"/>
<dbReference type="GeneID" id="20675666"/>
<feature type="domain" description="MYND-type" evidence="5">
    <location>
        <begin position="191"/>
        <end position="229"/>
    </location>
</feature>
<proteinExistence type="predicted"/>
<dbReference type="PROSITE" id="PS50865">
    <property type="entry name" value="ZF_MYND_2"/>
    <property type="match status" value="1"/>
</dbReference>
<sequence length="253" mass="29267">MLQSFLNLNVVEQIASWLSYLMFSSIISRPYFPRTKVTQFRPADLRNTITFPPFKDLPNEDDIDDEYYSLDPYTSIYRPKRHWCFLGEIVDEMFFVRLRLDLRDAAGARVPAHFHTDDYGSNFALRCRKGKTLALLYANRHNFMDMSVGLRIEDAESASVLPFSMKELSEANALMWDSVSGSEQKVEGKLCSGCGKGGNLRACSQCKLVFYCGTECQTKAWKDGHKRICKAARALEWFRSKKWETYEGNYFSW</sequence>
<dbReference type="Gene3D" id="6.10.140.2220">
    <property type="match status" value="1"/>
</dbReference>
<dbReference type="InterPro" id="IPR002893">
    <property type="entry name" value="Znf_MYND"/>
</dbReference>
<dbReference type="OrthoDB" id="265717at2759"/>
<keyword evidence="2 4" id="KW-0863">Zinc-finger</keyword>
<protein>
    <recommendedName>
        <fullName evidence="5">MYND-type domain-containing protein</fullName>
    </recommendedName>
</protein>
<keyword evidence="1" id="KW-0479">Metal-binding</keyword>
<dbReference type="RefSeq" id="XP_009550123.1">
    <property type="nucleotide sequence ID" value="XM_009551828.1"/>
</dbReference>
<dbReference type="InParanoid" id="W4JXD8"/>
<evidence type="ECO:0000256" key="1">
    <source>
        <dbReference type="ARBA" id="ARBA00022723"/>
    </source>
</evidence>
<evidence type="ECO:0000256" key="2">
    <source>
        <dbReference type="ARBA" id="ARBA00022771"/>
    </source>
</evidence>
<dbReference type="HOGENOM" id="CLU_076139_1_1_1"/>
<accession>W4JXD8</accession>
<name>W4JXD8_HETIT</name>
<gene>
    <name evidence="6" type="ORF">HETIRDRAFT_446105</name>
</gene>
<organism evidence="6 7">
    <name type="scientific">Heterobasidion irregulare (strain TC 32-1)</name>
    <dbReference type="NCBI Taxonomy" id="747525"/>
    <lineage>
        <taxon>Eukaryota</taxon>
        <taxon>Fungi</taxon>
        <taxon>Dikarya</taxon>
        <taxon>Basidiomycota</taxon>
        <taxon>Agaricomycotina</taxon>
        <taxon>Agaricomycetes</taxon>
        <taxon>Russulales</taxon>
        <taxon>Bondarzewiaceae</taxon>
        <taxon>Heterobasidion</taxon>
        <taxon>Heterobasidion annosum species complex</taxon>
    </lineage>
</organism>
<dbReference type="EMBL" id="KI925462">
    <property type="protein sequence ID" value="ETW78124.1"/>
    <property type="molecule type" value="Genomic_DNA"/>
</dbReference>